<feature type="region of interest" description="Disordered" evidence="1">
    <location>
        <begin position="72"/>
        <end position="105"/>
    </location>
</feature>
<dbReference type="AlphaFoldDB" id="A0AAN9VYT7"/>
<proteinExistence type="predicted"/>
<evidence type="ECO:0000313" key="2">
    <source>
        <dbReference type="EMBL" id="KAK7874099.1"/>
    </source>
</evidence>
<organism evidence="2 3">
    <name type="scientific">Gryllus longicercus</name>
    <dbReference type="NCBI Taxonomy" id="2509291"/>
    <lineage>
        <taxon>Eukaryota</taxon>
        <taxon>Metazoa</taxon>
        <taxon>Ecdysozoa</taxon>
        <taxon>Arthropoda</taxon>
        <taxon>Hexapoda</taxon>
        <taxon>Insecta</taxon>
        <taxon>Pterygota</taxon>
        <taxon>Neoptera</taxon>
        <taxon>Polyneoptera</taxon>
        <taxon>Orthoptera</taxon>
        <taxon>Ensifera</taxon>
        <taxon>Gryllidea</taxon>
        <taxon>Grylloidea</taxon>
        <taxon>Gryllidae</taxon>
        <taxon>Gryllinae</taxon>
        <taxon>Gryllus</taxon>
    </lineage>
</organism>
<gene>
    <name evidence="2" type="ORF">R5R35_004643</name>
</gene>
<comment type="caution">
    <text evidence="2">The sequence shown here is derived from an EMBL/GenBank/DDBJ whole genome shotgun (WGS) entry which is preliminary data.</text>
</comment>
<sequence>MDGHDIMFESMVKVEKVEEEPAEFFEEANPIDIHKTSTSKSVIKKEEDEELEPLVTVFLKSSELTKEEVEEECEDPLATDPLATNVGRCPIKSEETDERACSRGE</sequence>
<reference evidence="2 3" key="1">
    <citation type="submission" date="2024-03" db="EMBL/GenBank/DDBJ databases">
        <title>The genome assembly and annotation of the cricket Gryllus longicercus Weissman &amp; Gray.</title>
        <authorList>
            <person name="Szrajer S."/>
            <person name="Gray D."/>
            <person name="Ylla G."/>
        </authorList>
    </citation>
    <scope>NUCLEOTIDE SEQUENCE [LARGE SCALE GENOMIC DNA]</scope>
    <source>
        <strain evidence="2">DAG 2021-001</strain>
        <tissue evidence="2">Whole body minus gut</tissue>
    </source>
</reference>
<protein>
    <submittedName>
        <fullName evidence="2">Uncharacterized protein</fullName>
    </submittedName>
</protein>
<evidence type="ECO:0000313" key="3">
    <source>
        <dbReference type="Proteomes" id="UP001378592"/>
    </source>
</evidence>
<dbReference type="EMBL" id="JAZDUA010000005">
    <property type="protein sequence ID" value="KAK7874099.1"/>
    <property type="molecule type" value="Genomic_DNA"/>
</dbReference>
<feature type="compositionally biased region" description="Basic and acidic residues" evidence="1">
    <location>
        <begin position="91"/>
        <end position="105"/>
    </location>
</feature>
<accession>A0AAN9VYT7</accession>
<evidence type="ECO:0000256" key="1">
    <source>
        <dbReference type="SAM" id="MobiDB-lite"/>
    </source>
</evidence>
<dbReference type="Proteomes" id="UP001378592">
    <property type="component" value="Unassembled WGS sequence"/>
</dbReference>
<name>A0AAN9VYT7_9ORTH</name>
<keyword evidence="3" id="KW-1185">Reference proteome</keyword>